<dbReference type="SUPFAM" id="SSF46785">
    <property type="entry name" value="Winged helix' DNA-binding domain"/>
    <property type="match status" value="1"/>
</dbReference>
<keyword evidence="3" id="KW-0804">Transcription</keyword>
<evidence type="ECO:0000259" key="5">
    <source>
        <dbReference type="SMART" id="SM00419"/>
    </source>
</evidence>
<dbReference type="CDD" id="cd00090">
    <property type="entry name" value="HTH_ARSR"/>
    <property type="match status" value="1"/>
</dbReference>
<feature type="domain" description="HTH arsR-type" evidence="4">
    <location>
        <begin position="265"/>
        <end position="336"/>
    </location>
</feature>
<protein>
    <submittedName>
        <fullName evidence="6">DUF5937 family protein</fullName>
    </submittedName>
</protein>
<dbReference type="EMBL" id="BAAAKJ010000216">
    <property type="protein sequence ID" value="GAA1399517.1"/>
    <property type="molecule type" value="Genomic_DNA"/>
</dbReference>
<dbReference type="SMART" id="SM00419">
    <property type="entry name" value="HTH_CRP"/>
    <property type="match status" value="1"/>
</dbReference>
<dbReference type="Gene3D" id="1.10.10.10">
    <property type="entry name" value="Winged helix-like DNA-binding domain superfamily/Winged helix DNA-binding domain"/>
    <property type="match status" value="1"/>
</dbReference>
<dbReference type="InterPro" id="IPR011991">
    <property type="entry name" value="ArsR-like_HTH"/>
</dbReference>
<dbReference type="InterPro" id="IPR036390">
    <property type="entry name" value="WH_DNA-bd_sf"/>
</dbReference>
<dbReference type="Pfam" id="PF12840">
    <property type="entry name" value="HTH_20"/>
    <property type="match status" value="1"/>
</dbReference>
<evidence type="ECO:0000256" key="3">
    <source>
        <dbReference type="ARBA" id="ARBA00023163"/>
    </source>
</evidence>
<dbReference type="SMART" id="SM00418">
    <property type="entry name" value="HTH_ARSR"/>
    <property type="match status" value="1"/>
</dbReference>
<keyword evidence="1" id="KW-0805">Transcription regulation</keyword>
<feature type="domain" description="HTH crp-type" evidence="5">
    <location>
        <begin position="278"/>
        <end position="327"/>
    </location>
</feature>
<evidence type="ECO:0000256" key="2">
    <source>
        <dbReference type="ARBA" id="ARBA00023125"/>
    </source>
</evidence>
<gene>
    <name evidence="6" type="ORF">GCM10009639_39430</name>
</gene>
<evidence type="ECO:0000313" key="6">
    <source>
        <dbReference type="EMBL" id="GAA1399517.1"/>
    </source>
</evidence>
<dbReference type="InterPro" id="IPR001845">
    <property type="entry name" value="HTH_ArsR_DNA-bd_dom"/>
</dbReference>
<name>A0ABN1Y6T7_9ACTN</name>
<reference evidence="6 7" key="1">
    <citation type="journal article" date="2019" name="Int. J. Syst. Evol. Microbiol.">
        <title>The Global Catalogue of Microorganisms (GCM) 10K type strain sequencing project: providing services to taxonomists for standard genome sequencing and annotation.</title>
        <authorList>
            <consortium name="The Broad Institute Genomics Platform"/>
            <consortium name="The Broad Institute Genome Sequencing Center for Infectious Disease"/>
            <person name="Wu L."/>
            <person name="Ma J."/>
        </authorList>
    </citation>
    <scope>NUCLEOTIDE SEQUENCE [LARGE SCALE GENOMIC DNA]</scope>
    <source>
        <strain evidence="6 7">JCM 12393</strain>
    </source>
</reference>
<dbReference type="InterPro" id="IPR051011">
    <property type="entry name" value="Metal_resp_trans_reg"/>
</dbReference>
<dbReference type="InterPro" id="IPR012318">
    <property type="entry name" value="HTH_CRP"/>
</dbReference>
<dbReference type="RefSeq" id="WP_344337670.1">
    <property type="nucleotide sequence ID" value="NZ_BAAAKJ010000216.1"/>
</dbReference>
<keyword evidence="2" id="KW-0238">DNA-binding</keyword>
<dbReference type="InterPro" id="IPR036388">
    <property type="entry name" value="WH-like_DNA-bd_sf"/>
</dbReference>
<dbReference type="PANTHER" id="PTHR43132">
    <property type="entry name" value="ARSENICAL RESISTANCE OPERON REPRESSOR ARSR-RELATED"/>
    <property type="match status" value="1"/>
</dbReference>
<sequence length="353" mass="37353">MFEFRLGVDDLAATWFAYSPLQEAVLGLRARRRPSLYPEQRPWIAGWRDRYAALDTELLDVLAAPSGFVPDFLTPRPSVPRPDFGGELARMARTPPEVVRADLLAAYPGGGCPLPPVLAAPIDDPAALAALTARIAEALEAYWTRCLAPAWWPRARSVLEADLAYRGRLLSERGAEGLFADLDGRISWRDGVLRLVDTTPVVQALGTSVVDVAGRGLVLIPTLGGRGAQTDITQDGPPLITYPARGRATMAEGLPGPATPEASPAGLVGLIGPARARLLMLLAAPASTTELAHRLGVTPGAVSRHLGALAAAGLLERTRHGRRVLYRRSGLGDALTAGPEPVPIPTLSGPEGP</sequence>
<dbReference type="Proteomes" id="UP001499863">
    <property type="component" value="Unassembled WGS sequence"/>
</dbReference>
<accession>A0ABN1Y6T7</accession>
<dbReference type="PANTHER" id="PTHR43132:SF6">
    <property type="entry name" value="HTH-TYPE TRANSCRIPTIONAL REPRESSOR CZRA"/>
    <property type="match status" value="1"/>
</dbReference>
<keyword evidence="7" id="KW-1185">Reference proteome</keyword>
<evidence type="ECO:0000259" key="4">
    <source>
        <dbReference type="SMART" id="SM00418"/>
    </source>
</evidence>
<organism evidence="6 7">
    <name type="scientific">Kitasatospora putterlickiae</name>
    <dbReference type="NCBI Taxonomy" id="221725"/>
    <lineage>
        <taxon>Bacteria</taxon>
        <taxon>Bacillati</taxon>
        <taxon>Actinomycetota</taxon>
        <taxon>Actinomycetes</taxon>
        <taxon>Kitasatosporales</taxon>
        <taxon>Streptomycetaceae</taxon>
        <taxon>Kitasatospora</taxon>
    </lineage>
</organism>
<evidence type="ECO:0000313" key="7">
    <source>
        <dbReference type="Proteomes" id="UP001499863"/>
    </source>
</evidence>
<proteinExistence type="predicted"/>
<evidence type="ECO:0000256" key="1">
    <source>
        <dbReference type="ARBA" id="ARBA00023015"/>
    </source>
</evidence>
<comment type="caution">
    <text evidence="6">The sequence shown here is derived from an EMBL/GenBank/DDBJ whole genome shotgun (WGS) entry which is preliminary data.</text>
</comment>